<name>A0A0P7B4D4_9FLAO</name>
<dbReference type="PATRIC" id="fig|1300341.3.peg.476"/>
<dbReference type="CDD" id="cd10801">
    <property type="entry name" value="LamB_YcsF_like_1"/>
    <property type="match status" value="1"/>
</dbReference>
<dbReference type="PANTHER" id="PTHR30292">
    <property type="entry name" value="UNCHARACTERIZED PROTEIN YBGL-RELATED"/>
    <property type="match status" value="1"/>
</dbReference>
<comment type="caution">
    <text evidence="1">The sequence shown here is derived from an EMBL/GenBank/DDBJ whole genome shotgun (WGS) entry which is preliminary data.</text>
</comment>
<dbReference type="InterPro" id="IPR011330">
    <property type="entry name" value="Glyco_hydro/deAcase_b/a-brl"/>
</dbReference>
<dbReference type="NCBIfam" id="NF003816">
    <property type="entry name" value="PRK05406.1-5"/>
    <property type="match status" value="1"/>
</dbReference>
<dbReference type="EMBL" id="LDJX01000001">
    <property type="protein sequence ID" value="KPM33576.1"/>
    <property type="molecule type" value="Genomic_DNA"/>
</dbReference>
<keyword evidence="2" id="KW-1185">Reference proteome</keyword>
<dbReference type="AlphaFoldDB" id="A0A0P7B4D4"/>
<sequence length="246" mass="27441">MAVINIDINCDVGEGLQNESALMPYISSCNIACGGHAGDLETMKRVILLAQGNQVKIGAHPGYPDRENFGRKVLDITNQELKDSIKDQLAVFAAAVKQQNAQMHHMKPHGALYNLIADEEDMAHVFLDAVEGYRETPIYLPYLSKIHKAALKRGFRFYLEAFADRNYDANLKLVSRSLDHALIQEPKKVLLHVLTIIQKEEVSTIGNIIRSIKADTICVHGDTPSALKILMYLSKELPKHQVLVSK</sequence>
<dbReference type="NCBIfam" id="NF003814">
    <property type="entry name" value="PRK05406.1-3"/>
    <property type="match status" value="1"/>
</dbReference>
<proteinExistence type="predicted"/>
<dbReference type="Proteomes" id="UP000050280">
    <property type="component" value="Unassembled WGS sequence"/>
</dbReference>
<evidence type="ECO:0000313" key="1">
    <source>
        <dbReference type="EMBL" id="KPM33576.1"/>
    </source>
</evidence>
<reference evidence="1 2" key="1">
    <citation type="submission" date="2015-09" db="EMBL/GenBank/DDBJ databases">
        <title>Genome sequence of the marine flavobacterium Croceitalea dokdonensis DOKDO 023 that contains proton- and sodium-pumping rhodopsins.</title>
        <authorList>
            <person name="Kwon S.-K."/>
            <person name="Lee H.K."/>
            <person name="Kwak M.-J."/>
            <person name="Kim J.F."/>
        </authorList>
    </citation>
    <scope>NUCLEOTIDE SEQUENCE [LARGE SCALE GENOMIC DNA]</scope>
    <source>
        <strain evidence="1 2">DOKDO 023</strain>
    </source>
</reference>
<dbReference type="STRING" id="1300341.I595_479"/>
<dbReference type="InterPro" id="IPR005501">
    <property type="entry name" value="LamB/YcsF/PxpA-like"/>
</dbReference>
<dbReference type="Gene3D" id="3.20.20.370">
    <property type="entry name" value="Glycoside hydrolase/deacetylase"/>
    <property type="match status" value="1"/>
</dbReference>
<evidence type="ECO:0000313" key="2">
    <source>
        <dbReference type="Proteomes" id="UP000050280"/>
    </source>
</evidence>
<organism evidence="1 2">
    <name type="scientific">Croceitalea dokdonensis DOKDO 023</name>
    <dbReference type="NCBI Taxonomy" id="1300341"/>
    <lineage>
        <taxon>Bacteria</taxon>
        <taxon>Pseudomonadati</taxon>
        <taxon>Bacteroidota</taxon>
        <taxon>Flavobacteriia</taxon>
        <taxon>Flavobacteriales</taxon>
        <taxon>Flavobacteriaceae</taxon>
        <taxon>Croceitalea</taxon>
    </lineage>
</organism>
<accession>A0A0P7B4D4</accession>
<dbReference type="SUPFAM" id="SSF88713">
    <property type="entry name" value="Glycoside hydrolase/deacetylase"/>
    <property type="match status" value="1"/>
</dbReference>
<dbReference type="Pfam" id="PF03746">
    <property type="entry name" value="LamB_YcsF"/>
    <property type="match status" value="1"/>
</dbReference>
<gene>
    <name evidence="1" type="ORF">I595_479</name>
</gene>
<dbReference type="RefSeq" id="WP_054557740.1">
    <property type="nucleotide sequence ID" value="NZ_LDJX01000001.1"/>
</dbReference>
<dbReference type="PANTHER" id="PTHR30292:SF0">
    <property type="entry name" value="5-OXOPROLINASE SUBUNIT A"/>
    <property type="match status" value="1"/>
</dbReference>
<dbReference type="GO" id="GO:0005975">
    <property type="term" value="P:carbohydrate metabolic process"/>
    <property type="evidence" value="ECO:0007669"/>
    <property type="project" value="InterPro"/>
</dbReference>
<protein>
    <submittedName>
        <fullName evidence="1">LamB/YcsF family protein</fullName>
    </submittedName>
</protein>